<comment type="caution">
    <text evidence="1">The sequence shown here is derived from an EMBL/GenBank/DDBJ whole genome shotgun (WGS) entry which is preliminary data.</text>
</comment>
<reference evidence="1" key="1">
    <citation type="submission" date="2019-12" db="EMBL/GenBank/DDBJ databases">
        <title>Genome sequencing and annotation of Brassica cretica.</title>
        <authorList>
            <person name="Studholme D.J."/>
            <person name="Sarris P.F."/>
        </authorList>
    </citation>
    <scope>NUCLEOTIDE SEQUENCE</scope>
    <source>
        <strain evidence="1">PFS-001/15</strain>
        <tissue evidence="1">Leaf</tissue>
    </source>
</reference>
<gene>
    <name evidence="1" type="ORF">F2Q68_00010271</name>
</gene>
<evidence type="ECO:0000313" key="1">
    <source>
        <dbReference type="EMBL" id="KAF2596257.1"/>
    </source>
</evidence>
<dbReference type="AlphaFoldDB" id="A0A8S9KR55"/>
<accession>A0A8S9KR55</accession>
<protein>
    <submittedName>
        <fullName evidence="1">Uncharacterized protein</fullName>
    </submittedName>
</protein>
<dbReference type="EMBL" id="QGKW02000717">
    <property type="protein sequence ID" value="KAF2596257.1"/>
    <property type="molecule type" value="Genomic_DNA"/>
</dbReference>
<proteinExistence type="predicted"/>
<evidence type="ECO:0000313" key="2">
    <source>
        <dbReference type="Proteomes" id="UP000712281"/>
    </source>
</evidence>
<organism evidence="1 2">
    <name type="scientific">Brassica cretica</name>
    <name type="common">Mustard</name>
    <dbReference type="NCBI Taxonomy" id="69181"/>
    <lineage>
        <taxon>Eukaryota</taxon>
        <taxon>Viridiplantae</taxon>
        <taxon>Streptophyta</taxon>
        <taxon>Embryophyta</taxon>
        <taxon>Tracheophyta</taxon>
        <taxon>Spermatophyta</taxon>
        <taxon>Magnoliopsida</taxon>
        <taxon>eudicotyledons</taxon>
        <taxon>Gunneridae</taxon>
        <taxon>Pentapetalae</taxon>
        <taxon>rosids</taxon>
        <taxon>malvids</taxon>
        <taxon>Brassicales</taxon>
        <taxon>Brassicaceae</taxon>
        <taxon>Brassiceae</taxon>
        <taxon>Brassica</taxon>
    </lineage>
</organism>
<sequence>MDLYLIKPVFNQLNTKEQNGSATSGNISRAELGTRCHICRGLVHHQRNFPPLERRKPCLEP</sequence>
<name>A0A8S9KR55_BRACR</name>
<dbReference type="Proteomes" id="UP000712281">
    <property type="component" value="Unassembled WGS sequence"/>
</dbReference>